<dbReference type="GO" id="GO:0004553">
    <property type="term" value="F:hydrolase activity, hydrolyzing O-glycosyl compounds"/>
    <property type="evidence" value="ECO:0007669"/>
    <property type="project" value="InterPro"/>
</dbReference>
<reference evidence="8" key="1">
    <citation type="journal article" date="2015" name="J. Biotechnol.">
        <title>Complete genome sequence of Streptomyces ambofaciens ATCC 23877, the spiramycin producer.</title>
        <authorList>
            <person name="Thibessard A."/>
            <person name="Haas D."/>
            <person name="Gerbaud C."/>
            <person name="Aigle B."/>
            <person name="Lautru S."/>
            <person name="Pernodet J.L."/>
            <person name="Leblond P."/>
        </authorList>
    </citation>
    <scope>NUCLEOTIDE SEQUENCE [LARGE SCALE GENOMIC DNA]</scope>
    <source>
        <strain evidence="8">ATCC 23877 / 3486 / DSM 40053 / JCM 4204 / NBRC 12836 / NRRL B-2516</strain>
    </source>
</reference>
<dbReference type="InterPro" id="IPR006311">
    <property type="entry name" value="TAT_signal"/>
</dbReference>
<dbReference type="KEGG" id="samb:SAM23877_3814"/>
<dbReference type="EMBL" id="CP012382">
    <property type="protein sequence ID" value="AKZ56859.1"/>
    <property type="molecule type" value="Genomic_DNA"/>
</dbReference>
<dbReference type="PANTHER" id="PTHR33711:SF11">
    <property type="entry name" value="DIOXYGENASE"/>
    <property type="match status" value="1"/>
</dbReference>
<dbReference type="GO" id="GO:0008199">
    <property type="term" value="F:ferric iron binding"/>
    <property type="evidence" value="ECO:0007669"/>
    <property type="project" value="InterPro"/>
</dbReference>
<feature type="region of interest" description="Disordered" evidence="5">
    <location>
        <begin position="1"/>
        <end position="39"/>
    </location>
</feature>
<dbReference type="SUPFAM" id="SSF49482">
    <property type="entry name" value="Aromatic compound dioxygenase"/>
    <property type="match status" value="1"/>
</dbReference>
<proteinExistence type="inferred from homology"/>
<dbReference type="GO" id="GO:0005975">
    <property type="term" value="P:carbohydrate metabolic process"/>
    <property type="evidence" value="ECO:0007669"/>
    <property type="project" value="InterPro"/>
</dbReference>
<evidence type="ECO:0000313" key="8">
    <source>
        <dbReference type="Proteomes" id="UP000061018"/>
    </source>
</evidence>
<dbReference type="CDD" id="cd12214">
    <property type="entry name" value="ChiA1_BD"/>
    <property type="match status" value="1"/>
</dbReference>
<feature type="region of interest" description="Disordered" evidence="5">
    <location>
        <begin position="72"/>
        <end position="108"/>
    </location>
</feature>
<dbReference type="GO" id="GO:0016702">
    <property type="term" value="F:oxidoreductase activity, acting on single donors with incorporation of molecular oxygen, incorporation of two atoms of oxygen"/>
    <property type="evidence" value="ECO:0007669"/>
    <property type="project" value="InterPro"/>
</dbReference>
<dbReference type="InterPro" id="IPR036573">
    <property type="entry name" value="CBM_sf_5/12"/>
</dbReference>
<comment type="similarity">
    <text evidence="1">Belongs to the intradiol ring-cleavage dioxygenase family.</text>
</comment>
<dbReference type="InterPro" id="IPR000627">
    <property type="entry name" value="Intradiol_dOase_C"/>
</dbReference>
<dbReference type="Pfam" id="PF00775">
    <property type="entry name" value="Dioxygenase_C"/>
    <property type="match status" value="1"/>
</dbReference>
<dbReference type="InterPro" id="IPR050770">
    <property type="entry name" value="Intradiol_RC_Dioxygenase"/>
</dbReference>
<name>A0A0K2AV19_STRA7</name>
<dbReference type="Proteomes" id="UP000061018">
    <property type="component" value="Chromosome"/>
</dbReference>
<feature type="compositionally biased region" description="Low complexity" evidence="5">
    <location>
        <begin position="13"/>
        <end position="37"/>
    </location>
</feature>
<accession>A0A0K2AV19</accession>
<evidence type="ECO:0000256" key="3">
    <source>
        <dbReference type="ARBA" id="ARBA00022964"/>
    </source>
</evidence>
<dbReference type="Pfam" id="PF02839">
    <property type="entry name" value="CBM_5_12"/>
    <property type="match status" value="1"/>
</dbReference>
<feature type="domain" description="Chitin-binding type-3" evidence="6">
    <location>
        <begin position="259"/>
        <end position="305"/>
    </location>
</feature>
<feature type="compositionally biased region" description="Pro residues" evidence="5">
    <location>
        <begin position="247"/>
        <end position="257"/>
    </location>
</feature>
<dbReference type="CDD" id="cd00421">
    <property type="entry name" value="intradiol_dioxygenase"/>
    <property type="match status" value="1"/>
</dbReference>
<sequence length="306" mass="31913">MTSDTPAVPDGPDPATGSGTGSGPATEPGPATAPATDRGISRKTLLRAAVAAGAAVPLLATGSLALARDAVRSSTDRPLPPTPFCDDGDDPTPDQMEGPYFRPNSPLRTDLVTPGTAGTRLTVSGYVFGRNCVPLPGVLLDFWQADNAGAYDMAGYAFRGHQFTDASGGFTLRTIVPGLYPGRTRHIHVKAQAPGEPVLTTQLYFPGEPRNGTDALFDPALLMNVRAVGGGRTATFDFVLNVDGAPGPDPTEPPTDPPSGTWTAGRPYAVGDRVTHGGRSYRCLQAHTSMAGWEPPNVPALWRSEP</sequence>
<keyword evidence="4" id="KW-0560">Oxidoreductase</keyword>
<dbReference type="RefSeq" id="WP_053134053.1">
    <property type="nucleotide sequence ID" value="NZ_CP012382.1"/>
</dbReference>
<dbReference type="AlphaFoldDB" id="A0A0K2AV19"/>
<dbReference type="InterPro" id="IPR003610">
    <property type="entry name" value="CBM5/12"/>
</dbReference>
<dbReference type="Gene3D" id="2.10.10.20">
    <property type="entry name" value="Carbohydrate-binding module superfamily 5/12"/>
    <property type="match status" value="1"/>
</dbReference>
<dbReference type="SMART" id="SM00495">
    <property type="entry name" value="ChtBD3"/>
    <property type="match status" value="1"/>
</dbReference>
<evidence type="ECO:0000256" key="5">
    <source>
        <dbReference type="SAM" id="MobiDB-lite"/>
    </source>
</evidence>
<dbReference type="GO" id="GO:0030246">
    <property type="term" value="F:carbohydrate binding"/>
    <property type="evidence" value="ECO:0007669"/>
    <property type="project" value="InterPro"/>
</dbReference>
<evidence type="ECO:0000256" key="1">
    <source>
        <dbReference type="ARBA" id="ARBA00007825"/>
    </source>
</evidence>
<keyword evidence="3 7" id="KW-0223">Dioxygenase</keyword>
<evidence type="ECO:0000256" key="2">
    <source>
        <dbReference type="ARBA" id="ARBA00022801"/>
    </source>
</evidence>
<organism evidence="7 8">
    <name type="scientific">Streptomyces ambofaciens (strain ATCC 23877 / 3486 / DSM 40053 / JCM 4204 / NBRC 12836 / NRRL B-2516)</name>
    <dbReference type="NCBI Taxonomy" id="278992"/>
    <lineage>
        <taxon>Bacteria</taxon>
        <taxon>Bacillati</taxon>
        <taxon>Actinomycetota</taxon>
        <taxon>Actinomycetes</taxon>
        <taxon>Kitasatosporales</taxon>
        <taxon>Streptomycetaceae</taxon>
        <taxon>Streptomyces</taxon>
    </lineage>
</organism>
<dbReference type="InterPro" id="IPR015889">
    <property type="entry name" value="Intradiol_dOase_core"/>
</dbReference>
<evidence type="ECO:0000256" key="4">
    <source>
        <dbReference type="ARBA" id="ARBA00023002"/>
    </source>
</evidence>
<dbReference type="GO" id="GO:0005576">
    <property type="term" value="C:extracellular region"/>
    <property type="evidence" value="ECO:0007669"/>
    <property type="project" value="InterPro"/>
</dbReference>
<dbReference type="PROSITE" id="PS51318">
    <property type="entry name" value="TAT"/>
    <property type="match status" value="1"/>
</dbReference>
<dbReference type="SUPFAM" id="SSF51055">
    <property type="entry name" value="Carbohydrate binding domain"/>
    <property type="match status" value="1"/>
</dbReference>
<evidence type="ECO:0000259" key="6">
    <source>
        <dbReference type="SMART" id="SM00495"/>
    </source>
</evidence>
<gene>
    <name evidence="7" type="ORF">SAM23877_3814</name>
</gene>
<keyword evidence="2" id="KW-0378">Hydrolase</keyword>
<feature type="region of interest" description="Disordered" evidence="5">
    <location>
        <begin position="244"/>
        <end position="267"/>
    </location>
</feature>
<dbReference type="STRING" id="1889.SAM40697_3460"/>
<dbReference type="Gene3D" id="2.60.130.10">
    <property type="entry name" value="Aromatic compound dioxygenase"/>
    <property type="match status" value="1"/>
</dbReference>
<dbReference type="PANTHER" id="PTHR33711">
    <property type="entry name" value="DIOXYGENASE, PUTATIVE (AFU_ORTHOLOGUE AFUA_2G02910)-RELATED"/>
    <property type="match status" value="1"/>
</dbReference>
<protein>
    <submittedName>
        <fullName evidence="7">Putative dioxygenase</fullName>
    </submittedName>
</protein>
<evidence type="ECO:0000313" key="7">
    <source>
        <dbReference type="EMBL" id="AKZ56859.1"/>
    </source>
</evidence>